<dbReference type="AlphaFoldDB" id="A0A4R1B8B7"/>
<evidence type="ECO:0000313" key="3">
    <source>
        <dbReference type="Proteomes" id="UP000295334"/>
    </source>
</evidence>
<organism evidence="2 3">
    <name type="scientific">Flaviaesturariibacter flavus</name>
    <dbReference type="NCBI Taxonomy" id="2502780"/>
    <lineage>
        <taxon>Bacteria</taxon>
        <taxon>Pseudomonadati</taxon>
        <taxon>Bacteroidota</taxon>
        <taxon>Chitinophagia</taxon>
        <taxon>Chitinophagales</taxon>
        <taxon>Chitinophagaceae</taxon>
        <taxon>Flaviaestuariibacter</taxon>
    </lineage>
</organism>
<feature type="region of interest" description="Disordered" evidence="1">
    <location>
        <begin position="1"/>
        <end position="66"/>
    </location>
</feature>
<comment type="caution">
    <text evidence="2">The sequence shown here is derived from an EMBL/GenBank/DDBJ whole genome shotgun (WGS) entry which is preliminary data.</text>
</comment>
<name>A0A4R1B8B7_9BACT</name>
<dbReference type="EMBL" id="SJZI01000047">
    <property type="protein sequence ID" value="TCJ13148.1"/>
    <property type="molecule type" value="Genomic_DNA"/>
</dbReference>
<accession>A0A4R1B8B7</accession>
<evidence type="ECO:0000313" key="2">
    <source>
        <dbReference type="EMBL" id="TCJ13148.1"/>
    </source>
</evidence>
<keyword evidence="3" id="KW-1185">Reference proteome</keyword>
<protein>
    <submittedName>
        <fullName evidence="2">Uncharacterized protein</fullName>
    </submittedName>
</protein>
<dbReference type="Proteomes" id="UP000295334">
    <property type="component" value="Unassembled WGS sequence"/>
</dbReference>
<reference evidence="2 3" key="1">
    <citation type="submission" date="2019-03" db="EMBL/GenBank/DDBJ databases">
        <authorList>
            <person name="Kim M.K.M."/>
        </authorList>
    </citation>
    <scope>NUCLEOTIDE SEQUENCE [LARGE SCALE GENOMIC DNA]</scope>
    <source>
        <strain evidence="2 3">17J68-12</strain>
    </source>
</reference>
<gene>
    <name evidence="2" type="ORF">EPD60_13855</name>
</gene>
<dbReference type="OrthoDB" id="9913155at2"/>
<feature type="compositionally biased region" description="Basic and acidic residues" evidence="1">
    <location>
        <begin position="41"/>
        <end position="52"/>
    </location>
</feature>
<evidence type="ECO:0000256" key="1">
    <source>
        <dbReference type="SAM" id="MobiDB-lite"/>
    </source>
</evidence>
<proteinExistence type="predicted"/>
<sequence>MPEKQYEAARNNEQSPAPGFASVNTHNPSEEDEQRVQTTQQERHPRSKDDSPLPRPEAAEGSEGNG</sequence>
<dbReference type="RefSeq" id="WP_131450121.1">
    <property type="nucleotide sequence ID" value="NZ_SJZI01000047.1"/>
</dbReference>